<accession>A0ABV6R209</accession>
<evidence type="ECO:0000313" key="3">
    <source>
        <dbReference type="Proteomes" id="UP001589906"/>
    </source>
</evidence>
<organism evidence="2 3">
    <name type="scientific">Brevundimonas balnearis</name>
    <dbReference type="NCBI Taxonomy" id="1572858"/>
    <lineage>
        <taxon>Bacteria</taxon>
        <taxon>Pseudomonadati</taxon>
        <taxon>Pseudomonadota</taxon>
        <taxon>Alphaproteobacteria</taxon>
        <taxon>Caulobacterales</taxon>
        <taxon>Caulobacteraceae</taxon>
        <taxon>Brevundimonas</taxon>
    </lineage>
</organism>
<dbReference type="Pfam" id="PF04940">
    <property type="entry name" value="BLUF"/>
    <property type="match status" value="1"/>
</dbReference>
<name>A0ABV6R209_9CAUL</name>
<dbReference type="Proteomes" id="UP001589906">
    <property type="component" value="Unassembled WGS sequence"/>
</dbReference>
<sequence length="137" mass="15279">MPALEQLAYISRSEVEMESLQAVAELLAASQRNNWRDQITGALAYSDGRFFQVVEGRSDAIDRLMRRVQADPRHSDISVVLRRPLESRVFPDWAMAVPRVSPDAAPLMAEILELAEDNPLGAITTLKHLTDVDAIHS</sequence>
<dbReference type="SMART" id="SM01034">
    <property type="entry name" value="BLUF"/>
    <property type="match status" value="1"/>
</dbReference>
<dbReference type="InterPro" id="IPR007024">
    <property type="entry name" value="BLUF_domain"/>
</dbReference>
<dbReference type="SUPFAM" id="SSF54975">
    <property type="entry name" value="Acylphosphatase/BLUF domain-like"/>
    <property type="match status" value="1"/>
</dbReference>
<evidence type="ECO:0000313" key="2">
    <source>
        <dbReference type="EMBL" id="MFC0633654.1"/>
    </source>
</evidence>
<reference evidence="2 3" key="1">
    <citation type="submission" date="2024-09" db="EMBL/GenBank/DDBJ databases">
        <authorList>
            <person name="Sun Q."/>
            <person name="Mori K."/>
        </authorList>
    </citation>
    <scope>NUCLEOTIDE SEQUENCE [LARGE SCALE GENOMIC DNA]</scope>
    <source>
        <strain evidence="2 3">NCAIM B.02621</strain>
    </source>
</reference>
<dbReference type="InterPro" id="IPR036046">
    <property type="entry name" value="Acylphosphatase-like_dom_sf"/>
</dbReference>
<comment type="caution">
    <text evidence="2">The sequence shown here is derived from an EMBL/GenBank/DDBJ whole genome shotgun (WGS) entry which is preliminary data.</text>
</comment>
<evidence type="ECO:0000259" key="1">
    <source>
        <dbReference type="PROSITE" id="PS50925"/>
    </source>
</evidence>
<dbReference type="PROSITE" id="PS50925">
    <property type="entry name" value="BLUF"/>
    <property type="match status" value="1"/>
</dbReference>
<feature type="domain" description="BLUF" evidence="1">
    <location>
        <begin position="4"/>
        <end position="96"/>
    </location>
</feature>
<proteinExistence type="predicted"/>
<keyword evidence="3" id="KW-1185">Reference proteome</keyword>
<dbReference type="RefSeq" id="WP_376835604.1">
    <property type="nucleotide sequence ID" value="NZ_JBHLSW010000005.1"/>
</dbReference>
<protein>
    <submittedName>
        <fullName evidence="2">BLUF domain-containing protein</fullName>
    </submittedName>
</protein>
<gene>
    <name evidence="2" type="ORF">ACFFGE_07160</name>
</gene>
<dbReference type="Gene3D" id="3.30.70.100">
    <property type="match status" value="1"/>
</dbReference>
<dbReference type="EMBL" id="JBHLSW010000005">
    <property type="protein sequence ID" value="MFC0633654.1"/>
    <property type="molecule type" value="Genomic_DNA"/>
</dbReference>